<gene>
    <name evidence="10" type="ORF">FCM35_KLT10063</name>
</gene>
<dbReference type="FunFam" id="1.10.357.140:FF:000008">
    <property type="entry name" value="4-hydroxybenzoate octaprenyltransferase"/>
    <property type="match status" value="1"/>
</dbReference>
<dbReference type="GO" id="GO:0006744">
    <property type="term" value="P:ubiquinone biosynthetic process"/>
    <property type="evidence" value="ECO:0007669"/>
    <property type="project" value="UniProtKB-UniRule"/>
</dbReference>
<feature type="transmembrane region" description="Helical" evidence="9">
    <location>
        <begin position="170"/>
        <end position="187"/>
    </location>
</feature>
<evidence type="ECO:0000313" key="10">
    <source>
        <dbReference type="EMBL" id="KAF3341219.1"/>
    </source>
</evidence>
<evidence type="ECO:0000256" key="9">
    <source>
        <dbReference type="HAMAP-Rule" id="MF_03189"/>
    </source>
</evidence>
<evidence type="ECO:0000313" key="11">
    <source>
        <dbReference type="Proteomes" id="UP000623129"/>
    </source>
</evidence>
<dbReference type="InterPro" id="IPR039653">
    <property type="entry name" value="Prenyltransferase"/>
</dbReference>
<keyword evidence="5 9" id="KW-0808">Transferase</keyword>
<dbReference type="EMBL" id="SWLB01000002">
    <property type="protein sequence ID" value="KAF3341219.1"/>
    <property type="molecule type" value="Genomic_DNA"/>
</dbReference>
<keyword evidence="9" id="KW-0496">Mitochondrion</keyword>
<accession>A0A833W2Q7</accession>
<evidence type="ECO:0000256" key="6">
    <source>
        <dbReference type="ARBA" id="ARBA00022692"/>
    </source>
</evidence>
<keyword evidence="8 9" id="KW-0472">Membrane</keyword>
<dbReference type="InterPro" id="IPR006370">
    <property type="entry name" value="HB_polyprenyltransferase-like"/>
</dbReference>
<evidence type="ECO:0000256" key="8">
    <source>
        <dbReference type="ARBA" id="ARBA00023136"/>
    </source>
</evidence>
<dbReference type="PANTHER" id="PTHR11048">
    <property type="entry name" value="PRENYLTRANSFERASES"/>
    <property type="match status" value="1"/>
</dbReference>
<comment type="catalytic activity">
    <reaction evidence="9">
        <text>an all-trans-polyprenyl diphosphate + 4-hydroxybenzoate = a 4-hydroxy-3-(all-trans-polyprenyl)benzoate + diphosphate</text>
        <dbReference type="Rhea" id="RHEA:44504"/>
        <dbReference type="Rhea" id="RHEA-COMP:9514"/>
        <dbReference type="Rhea" id="RHEA-COMP:9564"/>
        <dbReference type="ChEBI" id="CHEBI:17879"/>
        <dbReference type="ChEBI" id="CHEBI:33019"/>
        <dbReference type="ChEBI" id="CHEBI:58914"/>
        <dbReference type="ChEBI" id="CHEBI:78396"/>
        <dbReference type="EC" id="2.5.1.39"/>
    </reaction>
</comment>
<dbReference type="CDD" id="cd13959">
    <property type="entry name" value="PT_UbiA_COQ2"/>
    <property type="match status" value="1"/>
</dbReference>
<dbReference type="PANTHER" id="PTHR11048:SF28">
    <property type="entry name" value="4-HYDROXYBENZOATE POLYPRENYLTRANSFERASE, MITOCHONDRIAL"/>
    <property type="match status" value="1"/>
</dbReference>
<dbReference type="AlphaFoldDB" id="A0A833W2Q7"/>
<comment type="pathway">
    <text evidence="9">Cofactor biosynthesis; ubiquinone biosynthesis.</text>
</comment>
<dbReference type="InterPro" id="IPR044878">
    <property type="entry name" value="UbiA_sf"/>
</dbReference>
<dbReference type="HAMAP" id="MF_01635">
    <property type="entry name" value="UbiA"/>
    <property type="match status" value="1"/>
</dbReference>
<feature type="transmembrane region" description="Helical" evidence="9">
    <location>
        <begin position="93"/>
        <end position="113"/>
    </location>
</feature>
<dbReference type="GO" id="GO:0005743">
    <property type="term" value="C:mitochondrial inner membrane"/>
    <property type="evidence" value="ECO:0007669"/>
    <property type="project" value="UniProtKB-SubCell"/>
</dbReference>
<comment type="cofactor">
    <cofactor evidence="1 9">
        <name>Mg(2+)</name>
        <dbReference type="ChEBI" id="CHEBI:18420"/>
    </cofactor>
</comment>
<comment type="similarity">
    <text evidence="4 9">Belongs to the UbiA prenyltransferase family.</text>
</comment>
<protein>
    <recommendedName>
        <fullName evidence="9">4-hydroxybenzoate polyprenyltransferase, mitochondrial</fullName>
        <shortName evidence="9">4-HB polyprenyltransferase</shortName>
        <ecNumber evidence="9">2.5.1.39</ecNumber>
    </recommendedName>
    <alternativeName>
        <fullName evidence="9">Para-hydroxybenzoate--polyprenyltransferase</fullName>
        <shortName evidence="9">PHB:PPT</shortName>
        <shortName evidence="9">PHB:polyprenyltransferase</shortName>
    </alternativeName>
</protein>
<proteinExistence type="inferred from homology"/>
<dbReference type="Pfam" id="PF01040">
    <property type="entry name" value="UbiA"/>
    <property type="match status" value="1"/>
</dbReference>
<feature type="transmembrane region" description="Helical" evidence="9">
    <location>
        <begin position="146"/>
        <end position="164"/>
    </location>
</feature>
<dbReference type="Gene3D" id="1.20.120.1780">
    <property type="entry name" value="UbiA prenyltransferase"/>
    <property type="match status" value="1"/>
</dbReference>
<evidence type="ECO:0000256" key="2">
    <source>
        <dbReference type="ARBA" id="ARBA00004141"/>
    </source>
</evidence>
<evidence type="ECO:0000256" key="4">
    <source>
        <dbReference type="ARBA" id="ARBA00005985"/>
    </source>
</evidence>
<reference evidence="10" key="1">
    <citation type="submission" date="2020-01" db="EMBL/GenBank/DDBJ databases">
        <title>Genome sequence of Kobresia littledalei, the first chromosome-level genome in the family Cyperaceae.</title>
        <authorList>
            <person name="Qu G."/>
        </authorList>
    </citation>
    <scope>NUCLEOTIDE SEQUENCE</scope>
    <source>
        <strain evidence="10">C.B.Clarke</strain>
        <tissue evidence="10">Leaf</tissue>
    </source>
</reference>
<keyword evidence="7 9" id="KW-1133">Transmembrane helix</keyword>
<evidence type="ECO:0000256" key="7">
    <source>
        <dbReference type="ARBA" id="ARBA00022989"/>
    </source>
</evidence>
<comment type="function">
    <text evidence="9">Catalyzes the prenylation of para-hydroxybenzoate (PHB) with an all-trans polyprenyl group. Mediates the second step in the final reaction sequence of coenzyme Q (CoQ) biosynthesis, which is the condensation of the polyisoprenoid side chain with PHB, generating the first membrane-bound Q intermediate.</text>
</comment>
<evidence type="ECO:0000256" key="1">
    <source>
        <dbReference type="ARBA" id="ARBA00001946"/>
    </source>
</evidence>
<keyword evidence="6 9" id="KW-0812">Transmembrane</keyword>
<name>A0A833W2Q7_9POAL</name>
<dbReference type="FunFam" id="1.20.120.1780:FF:000001">
    <property type="entry name" value="4-hydroxybenzoate octaprenyltransferase"/>
    <property type="match status" value="1"/>
</dbReference>
<feature type="transmembrane region" description="Helical" evidence="9">
    <location>
        <begin position="48"/>
        <end position="72"/>
    </location>
</feature>
<keyword evidence="9" id="KW-0999">Mitochondrion inner membrane</keyword>
<organism evidence="10 11">
    <name type="scientific">Carex littledalei</name>
    <dbReference type="NCBI Taxonomy" id="544730"/>
    <lineage>
        <taxon>Eukaryota</taxon>
        <taxon>Viridiplantae</taxon>
        <taxon>Streptophyta</taxon>
        <taxon>Embryophyta</taxon>
        <taxon>Tracheophyta</taxon>
        <taxon>Spermatophyta</taxon>
        <taxon>Magnoliopsida</taxon>
        <taxon>Liliopsida</taxon>
        <taxon>Poales</taxon>
        <taxon>Cyperaceae</taxon>
        <taxon>Cyperoideae</taxon>
        <taxon>Cariceae</taxon>
        <taxon>Carex</taxon>
        <taxon>Carex subgen. Euthyceras</taxon>
    </lineage>
</organism>
<feature type="transmembrane region" description="Helical" evidence="9">
    <location>
        <begin position="241"/>
        <end position="261"/>
    </location>
</feature>
<evidence type="ECO:0000256" key="3">
    <source>
        <dbReference type="ARBA" id="ARBA00005179"/>
    </source>
</evidence>
<keyword evidence="11" id="KW-1185">Reference proteome</keyword>
<dbReference type="OrthoDB" id="18170at2759"/>
<dbReference type="Proteomes" id="UP000623129">
    <property type="component" value="Unassembled WGS sequence"/>
</dbReference>
<sequence length="294" mass="33103">MELLCTSTVTLPFAQRRGSFNRAYFQNQPSIRRTSIMLATKPGALPDFTLFGMFHLMAFLIHVSCCASNDLLDVEYDRKVERCKTRPLVTGEITLVQGWLFWALIIALLVPLVLRLNKLSIALAAVQQVLWIAYPLMKRITYWPQAFLGLANNWGALLGWAAVNGNLNDFRIFLPVLIAGICWTLVYDTIYAHQDKNDDAKAGVKSTALLFGDSTRTWLLAFATICIGSLMFAGYNAHMGWPFYLGMISAFGHLLWQIYSVDLSNGFDCLMKFLSNKWFGAIVMTGMLLGRIVY</sequence>
<keyword evidence="9" id="KW-0414">Isoprene biosynthesis</keyword>
<dbReference type="EC" id="2.5.1.39" evidence="9"/>
<dbReference type="InterPro" id="IPR000537">
    <property type="entry name" value="UbiA_prenyltransferase"/>
</dbReference>
<dbReference type="UniPathway" id="UPA00232"/>
<comment type="pathway">
    <text evidence="3">Secondary metabolite biosynthesis.</text>
</comment>
<feature type="transmembrane region" description="Helical" evidence="9">
    <location>
        <begin position="273"/>
        <end position="293"/>
    </location>
</feature>
<comment type="subcellular location">
    <subcellularLocation>
        <location evidence="2">Membrane</location>
        <topology evidence="2">Multi-pass membrane protein</topology>
    </subcellularLocation>
    <subcellularLocation>
        <location evidence="9">Mitochondrion inner membrane</location>
        <topology evidence="9">Multi-pass membrane protein</topology>
        <orientation evidence="9">Matrix side</orientation>
    </subcellularLocation>
</comment>
<comment type="caution">
    <text evidence="10">The sequence shown here is derived from an EMBL/GenBank/DDBJ whole genome shotgun (WGS) entry which is preliminary data.</text>
</comment>
<evidence type="ECO:0000256" key="5">
    <source>
        <dbReference type="ARBA" id="ARBA00022679"/>
    </source>
</evidence>
<dbReference type="GO" id="GO:0008412">
    <property type="term" value="F:4-hydroxybenzoate polyprenyltransferase activity"/>
    <property type="evidence" value="ECO:0007669"/>
    <property type="project" value="UniProtKB-EC"/>
</dbReference>
<keyword evidence="9" id="KW-0831">Ubiquinone biosynthesis</keyword>
<dbReference type="GO" id="GO:0008299">
    <property type="term" value="P:isoprenoid biosynthetic process"/>
    <property type="evidence" value="ECO:0007669"/>
    <property type="project" value="UniProtKB-UniRule"/>
</dbReference>
<dbReference type="Gene3D" id="1.10.357.140">
    <property type="entry name" value="UbiA prenyltransferase"/>
    <property type="match status" value="1"/>
</dbReference>
<feature type="transmembrane region" description="Helical" evidence="9">
    <location>
        <begin position="217"/>
        <end position="235"/>
    </location>
</feature>